<evidence type="ECO:0000313" key="1">
    <source>
        <dbReference type="EMBL" id="EQD56844.1"/>
    </source>
</evidence>
<dbReference type="Gene3D" id="3.30.470.20">
    <property type="entry name" value="ATP-grasp fold, B domain"/>
    <property type="match status" value="1"/>
</dbReference>
<sequence length="183" mass="19387">TLSNPFDFHTHIWFDRPRLRSLFSIVQGAGYDAVGLLIDCPPQQEADAASYLAVIEEFEAASKETRARTALVSSLPESLPAQVRLRCLAAGIAPLQGQREALEALDLAAGIGESWARGARVELVKPRRDTPPHAPTGEPRARTLTEYQGKAALAASGVPIPASRLVAPDAAADAAADIGFPVV</sequence>
<comment type="caution">
    <text evidence="1">The sequence shown here is derived from an EMBL/GenBank/DDBJ whole genome shotgun (WGS) entry which is preliminary data.</text>
</comment>
<dbReference type="InterPro" id="IPR013815">
    <property type="entry name" value="ATP_grasp_subdomain_1"/>
</dbReference>
<protein>
    <submittedName>
        <fullName evidence="1">Acyl-CoA synthetase protein</fullName>
    </submittedName>
</protein>
<proteinExistence type="predicted"/>
<feature type="non-terminal residue" evidence="1">
    <location>
        <position position="183"/>
    </location>
</feature>
<dbReference type="Gene3D" id="3.30.1490.20">
    <property type="entry name" value="ATP-grasp fold, A domain"/>
    <property type="match status" value="1"/>
</dbReference>
<dbReference type="EMBL" id="AUZZ01003489">
    <property type="protein sequence ID" value="EQD56844.1"/>
    <property type="molecule type" value="Genomic_DNA"/>
</dbReference>
<dbReference type="AlphaFoldDB" id="T1BUG6"/>
<name>T1BUG6_9ZZZZ</name>
<reference evidence="1" key="2">
    <citation type="journal article" date="2014" name="ISME J.">
        <title>Microbial stratification in low pH oxic and suboxic macroscopic growths along an acid mine drainage.</title>
        <authorList>
            <person name="Mendez-Garcia C."/>
            <person name="Mesa V."/>
            <person name="Sprenger R.R."/>
            <person name="Richter M."/>
            <person name="Diez M.S."/>
            <person name="Solano J."/>
            <person name="Bargiela R."/>
            <person name="Golyshina O.V."/>
            <person name="Manteca A."/>
            <person name="Ramos J.L."/>
            <person name="Gallego J.R."/>
            <person name="Llorente I."/>
            <person name="Martins Dos Santos V.A."/>
            <person name="Jensen O.N."/>
            <person name="Pelaez A.I."/>
            <person name="Sanchez J."/>
            <person name="Ferrer M."/>
        </authorList>
    </citation>
    <scope>NUCLEOTIDE SEQUENCE</scope>
</reference>
<gene>
    <name evidence="1" type="ORF">B2A_05083</name>
</gene>
<feature type="non-terminal residue" evidence="1">
    <location>
        <position position="1"/>
    </location>
</feature>
<reference evidence="1" key="1">
    <citation type="submission" date="2013-08" db="EMBL/GenBank/DDBJ databases">
        <authorList>
            <person name="Mendez C."/>
            <person name="Richter M."/>
            <person name="Ferrer M."/>
            <person name="Sanchez J."/>
        </authorList>
    </citation>
    <scope>NUCLEOTIDE SEQUENCE</scope>
</reference>
<organism evidence="1">
    <name type="scientific">mine drainage metagenome</name>
    <dbReference type="NCBI Taxonomy" id="410659"/>
    <lineage>
        <taxon>unclassified sequences</taxon>
        <taxon>metagenomes</taxon>
        <taxon>ecological metagenomes</taxon>
    </lineage>
</organism>
<dbReference type="GO" id="GO:0005524">
    <property type="term" value="F:ATP binding"/>
    <property type="evidence" value="ECO:0007669"/>
    <property type="project" value="InterPro"/>
</dbReference>
<accession>T1BUG6</accession>
<dbReference type="SUPFAM" id="SSF56059">
    <property type="entry name" value="Glutathione synthetase ATP-binding domain-like"/>
    <property type="match status" value="1"/>
</dbReference>